<keyword evidence="2" id="KW-0812">Transmembrane</keyword>
<name>A0A2D2LYA3_FAUOS</name>
<keyword evidence="2" id="KW-1133">Transmembrane helix</keyword>
<sequence length="164" mass="18471">MFLRNFTRIPADPLLGWTAFITLFVTVAGIITYQVNKPDLEQRIQVASDVQMLLQQKKAIESSYAMQKTKNQNGKFYTWIDKEDCIDGDYCRQKEPTGYSIPTQQQLSRPITNNSYQQSQQSYQPPPAPPTNNQSFGNGNNPYSTNGNPLGGSSSNSNANPYKY</sequence>
<evidence type="ECO:0000256" key="2">
    <source>
        <dbReference type="SAM" id="Phobius"/>
    </source>
</evidence>
<gene>
    <name evidence="3" type="ORF">NP7_11525</name>
</gene>
<keyword evidence="2" id="KW-0472">Membrane</keyword>
<proteinExistence type="predicted"/>
<organism evidence="3 4">
    <name type="scientific">Faucicola osloensis</name>
    <name type="common">Moraxella osloensis</name>
    <dbReference type="NCBI Taxonomy" id="34062"/>
    <lineage>
        <taxon>Bacteria</taxon>
        <taxon>Pseudomonadati</taxon>
        <taxon>Pseudomonadota</taxon>
        <taxon>Gammaproteobacteria</taxon>
        <taxon>Moraxellales</taxon>
        <taxon>Moraxellaceae</taxon>
        <taxon>Faucicola</taxon>
    </lineage>
</organism>
<feature type="compositionally biased region" description="Low complexity" evidence="1">
    <location>
        <begin position="112"/>
        <end position="123"/>
    </location>
</feature>
<feature type="transmembrane region" description="Helical" evidence="2">
    <location>
        <begin position="14"/>
        <end position="33"/>
    </location>
</feature>
<feature type="compositionally biased region" description="Low complexity" evidence="1">
    <location>
        <begin position="144"/>
        <end position="164"/>
    </location>
</feature>
<keyword evidence="3" id="KW-0614">Plasmid</keyword>
<accession>A0A2D2LYA3</accession>
<reference evidence="4" key="1">
    <citation type="submission" date="2017-10" db="EMBL/GenBank/DDBJ databases">
        <title>Complete genome sequence of Moraxella osloensis NP7 isolated from human skin.</title>
        <authorList>
            <person name="Lee K."/>
            <person name="Lim J.Y."/>
            <person name="Hwang I."/>
        </authorList>
    </citation>
    <scope>NUCLEOTIDE SEQUENCE [LARGE SCALE GENOMIC DNA]</scope>
    <source>
        <strain evidence="4">NP7</strain>
        <plasmid evidence="4">pnp7-3</plasmid>
    </source>
</reference>
<dbReference type="AlphaFoldDB" id="A0A2D2LYA3"/>
<protein>
    <submittedName>
        <fullName evidence="3">Uncharacterized protein</fullName>
    </submittedName>
</protein>
<geneLocation type="plasmid" evidence="4">
    <name>pnp7-3</name>
</geneLocation>
<feature type="compositionally biased region" description="Polar residues" evidence="1">
    <location>
        <begin position="100"/>
        <end position="111"/>
    </location>
</feature>
<dbReference type="Proteomes" id="UP000229340">
    <property type="component" value="Plasmid pNP7-3"/>
</dbReference>
<feature type="region of interest" description="Disordered" evidence="1">
    <location>
        <begin position="91"/>
        <end position="164"/>
    </location>
</feature>
<evidence type="ECO:0000256" key="1">
    <source>
        <dbReference type="SAM" id="MobiDB-lite"/>
    </source>
</evidence>
<dbReference type="EMBL" id="CP024446">
    <property type="protein sequence ID" value="ATR79978.1"/>
    <property type="molecule type" value="Genomic_DNA"/>
</dbReference>
<evidence type="ECO:0000313" key="4">
    <source>
        <dbReference type="Proteomes" id="UP000229340"/>
    </source>
</evidence>
<evidence type="ECO:0000313" key="3">
    <source>
        <dbReference type="EMBL" id="ATR79978.1"/>
    </source>
</evidence>